<dbReference type="Proteomes" id="UP000236724">
    <property type="component" value="Unassembled WGS sequence"/>
</dbReference>
<dbReference type="OrthoDB" id="7349153at2"/>
<name>A0A1H6F7N0_9GAMM</name>
<keyword evidence="4 6" id="KW-0998">Cell outer membrane</keyword>
<comment type="similarity">
    <text evidence="6">Belongs to the LptE lipoprotein family.</text>
</comment>
<reference evidence="7 8" key="1">
    <citation type="submission" date="2016-10" db="EMBL/GenBank/DDBJ databases">
        <authorList>
            <person name="de Groot N.N."/>
        </authorList>
    </citation>
    <scope>NUCLEOTIDE SEQUENCE [LARGE SCALE GENOMIC DNA]</scope>
    <source>
        <strain evidence="7">MBHS1</strain>
    </source>
</reference>
<dbReference type="GO" id="GO:0001530">
    <property type="term" value="F:lipopolysaccharide binding"/>
    <property type="evidence" value="ECO:0007669"/>
    <property type="project" value="TreeGrafter"/>
</dbReference>
<dbReference type="Pfam" id="PF04390">
    <property type="entry name" value="LptE"/>
    <property type="match status" value="1"/>
</dbReference>
<dbReference type="PANTHER" id="PTHR38098:SF1">
    <property type="entry name" value="LPS-ASSEMBLY LIPOPROTEIN LPTE"/>
    <property type="match status" value="1"/>
</dbReference>
<comment type="function">
    <text evidence="6">Together with LptD, is involved in the assembly of lipopolysaccharide (LPS) at the surface of the outer membrane. Required for the proper assembly of LptD. Binds LPS and may serve as the LPS recognition site at the outer membrane.</text>
</comment>
<dbReference type="GO" id="GO:0043165">
    <property type="term" value="P:Gram-negative-bacterium-type cell outer membrane assembly"/>
    <property type="evidence" value="ECO:0007669"/>
    <property type="project" value="UniProtKB-UniRule"/>
</dbReference>
<accession>A0A1H6F7N0</accession>
<protein>
    <recommendedName>
        <fullName evidence="6">LPS-assembly lipoprotein LptE</fullName>
    </recommendedName>
</protein>
<dbReference type="InterPro" id="IPR007485">
    <property type="entry name" value="LPS_assembly_LptE"/>
</dbReference>
<dbReference type="PANTHER" id="PTHR38098">
    <property type="entry name" value="LPS-ASSEMBLY LIPOPROTEIN LPTE"/>
    <property type="match status" value="1"/>
</dbReference>
<comment type="subunit">
    <text evidence="6">Component of the lipopolysaccharide transport and assembly complex. Interacts with LptD.</text>
</comment>
<evidence type="ECO:0000256" key="5">
    <source>
        <dbReference type="ARBA" id="ARBA00023288"/>
    </source>
</evidence>
<keyword evidence="1 6" id="KW-0732">Signal</keyword>
<evidence type="ECO:0000256" key="6">
    <source>
        <dbReference type="HAMAP-Rule" id="MF_01186"/>
    </source>
</evidence>
<keyword evidence="2 6" id="KW-0472">Membrane</keyword>
<proteinExistence type="inferred from homology"/>
<dbReference type="PROSITE" id="PS51257">
    <property type="entry name" value="PROKAR_LIPOPROTEIN"/>
    <property type="match status" value="1"/>
</dbReference>
<dbReference type="Gene3D" id="3.30.160.150">
    <property type="entry name" value="Lipoprotein like domain"/>
    <property type="match status" value="1"/>
</dbReference>
<dbReference type="HAMAP" id="MF_01186">
    <property type="entry name" value="LPS_assembly_LptE"/>
    <property type="match status" value="1"/>
</dbReference>
<evidence type="ECO:0000256" key="1">
    <source>
        <dbReference type="ARBA" id="ARBA00022729"/>
    </source>
</evidence>
<dbReference type="GO" id="GO:0009279">
    <property type="term" value="C:cell outer membrane"/>
    <property type="evidence" value="ECO:0007669"/>
    <property type="project" value="UniProtKB-SubCell"/>
</dbReference>
<keyword evidence="8" id="KW-1185">Reference proteome</keyword>
<dbReference type="AlphaFoldDB" id="A0A1H6F7N0"/>
<keyword evidence="5 6" id="KW-0449">Lipoprotein</keyword>
<dbReference type="GO" id="GO:1990351">
    <property type="term" value="C:transporter complex"/>
    <property type="evidence" value="ECO:0007669"/>
    <property type="project" value="TreeGrafter"/>
</dbReference>
<evidence type="ECO:0000256" key="2">
    <source>
        <dbReference type="ARBA" id="ARBA00023136"/>
    </source>
</evidence>
<organism evidence="7 8">
    <name type="scientific">Candidatus Venteria ishoeyi</name>
    <dbReference type="NCBI Taxonomy" id="1899563"/>
    <lineage>
        <taxon>Bacteria</taxon>
        <taxon>Pseudomonadati</taxon>
        <taxon>Pseudomonadota</taxon>
        <taxon>Gammaproteobacteria</taxon>
        <taxon>Thiotrichales</taxon>
        <taxon>Thiotrichaceae</taxon>
        <taxon>Venteria</taxon>
    </lineage>
</organism>
<keyword evidence="3 6" id="KW-0564">Palmitate</keyword>
<sequence>MFKSYLTIQYTLLCGLLLLLTACGFQLRGEVKLPEILQPIYVASQNADLLAAMTRLRLQEHAVAMTQTPEQAGLLLTLSQESQEERTFTVSALSGKLQEVELHYRVALQVKDSNGKLWIPAETIHLQRTFAFDEQAVLAKYSERQVLIEEMRHDIVSQVLRRLSYLTE</sequence>
<dbReference type="RefSeq" id="WP_103919051.1">
    <property type="nucleotide sequence ID" value="NZ_FMSV02000152.1"/>
</dbReference>
<dbReference type="GO" id="GO:0015920">
    <property type="term" value="P:lipopolysaccharide transport"/>
    <property type="evidence" value="ECO:0007669"/>
    <property type="project" value="TreeGrafter"/>
</dbReference>
<evidence type="ECO:0000256" key="3">
    <source>
        <dbReference type="ARBA" id="ARBA00023139"/>
    </source>
</evidence>
<gene>
    <name evidence="6" type="primary">lptE</name>
    <name evidence="7" type="ORF">MBHS_00919</name>
</gene>
<dbReference type="EMBL" id="FMSV02000152">
    <property type="protein sequence ID" value="SEH05066.1"/>
    <property type="molecule type" value="Genomic_DNA"/>
</dbReference>
<evidence type="ECO:0000313" key="8">
    <source>
        <dbReference type="Proteomes" id="UP000236724"/>
    </source>
</evidence>
<comment type="subcellular location">
    <subcellularLocation>
        <location evidence="6">Cell outer membrane</location>
        <topology evidence="6">Lipid-anchor</topology>
    </subcellularLocation>
</comment>
<evidence type="ECO:0000313" key="7">
    <source>
        <dbReference type="EMBL" id="SEH05066.1"/>
    </source>
</evidence>
<evidence type="ECO:0000256" key="4">
    <source>
        <dbReference type="ARBA" id="ARBA00023237"/>
    </source>
</evidence>